<feature type="region of interest" description="Disordered" evidence="9">
    <location>
        <begin position="1179"/>
        <end position="1199"/>
    </location>
</feature>
<dbReference type="OrthoDB" id="6627536at2759"/>
<evidence type="ECO:0000256" key="1">
    <source>
        <dbReference type="ARBA" id="ARBA00004123"/>
    </source>
</evidence>
<feature type="region of interest" description="Disordered" evidence="9">
    <location>
        <begin position="859"/>
        <end position="894"/>
    </location>
</feature>
<evidence type="ECO:0000256" key="7">
    <source>
        <dbReference type="ARBA" id="ARBA00022853"/>
    </source>
</evidence>
<feature type="compositionally biased region" description="Polar residues" evidence="9">
    <location>
        <begin position="750"/>
        <end position="760"/>
    </location>
</feature>
<dbReference type="InterPro" id="IPR039977">
    <property type="entry name" value="Suv4-20/Set9"/>
</dbReference>
<dbReference type="SUPFAM" id="SSF82199">
    <property type="entry name" value="SET domain"/>
    <property type="match status" value="1"/>
</dbReference>
<dbReference type="GO" id="GO:0005634">
    <property type="term" value="C:nucleus"/>
    <property type="evidence" value="ECO:0007669"/>
    <property type="project" value="UniProtKB-SubCell"/>
</dbReference>
<evidence type="ECO:0000313" key="12">
    <source>
        <dbReference type="Proteomes" id="UP000703269"/>
    </source>
</evidence>
<comment type="subcellular location">
    <subcellularLocation>
        <location evidence="2">Chromosome</location>
    </subcellularLocation>
    <subcellularLocation>
        <location evidence="1">Nucleus</location>
    </subcellularLocation>
</comment>
<feature type="compositionally biased region" description="Low complexity" evidence="9">
    <location>
        <begin position="738"/>
        <end position="749"/>
    </location>
</feature>
<feature type="compositionally biased region" description="Basic and acidic residues" evidence="9">
    <location>
        <begin position="859"/>
        <end position="881"/>
    </location>
</feature>
<feature type="compositionally biased region" description="Basic and acidic residues" evidence="9">
    <location>
        <begin position="499"/>
        <end position="511"/>
    </location>
</feature>
<dbReference type="Gene3D" id="1.10.10.1700">
    <property type="entry name" value="Histone-lysine N-methyltransferase"/>
    <property type="match status" value="1"/>
</dbReference>
<feature type="compositionally biased region" description="Acidic residues" evidence="9">
    <location>
        <begin position="822"/>
        <end position="836"/>
    </location>
</feature>
<accession>A0A9P3GGD8</accession>
<keyword evidence="3" id="KW-0158">Chromosome</keyword>
<keyword evidence="4" id="KW-0489">Methyltransferase</keyword>
<evidence type="ECO:0000256" key="6">
    <source>
        <dbReference type="ARBA" id="ARBA00022691"/>
    </source>
</evidence>
<reference evidence="11 12" key="1">
    <citation type="submission" date="2021-08" db="EMBL/GenBank/DDBJ databases">
        <title>Draft Genome Sequence of Phanerochaete sordida strain YK-624.</title>
        <authorList>
            <person name="Mori T."/>
            <person name="Dohra H."/>
            <person name="Suzuki T."/>
            <person name="Kawagishi H."/>
            <person name="Hirai H."/>
        </authorList>
    </citation>
    <scope>NUCLEOTIDE SEQUENCE [LARGE SCALE GENOMIC DNA]</scope>
    <source>
        <strain evidence="11 12">YK-624</strain>
    </source>
</reference>
<evidence type="ECO:0000259" key="10">
    <source>
        <dbReference type="PROSITE" id="PS50280"/>
    </source>
</evidence>
<evidence type="ECO:0000256" key="2">
    <source>
        <dbReference type="ARBA" id="ARBA00004286"/>
    </source>
</evidence>
<protein>
    <submittedName>
        <fullName evidence="11">SET domain-containing protein</fullName>
    </submittedName>
</protein>
<comment type="caution">
    <text evidence="11">The sequence shown here is derived from an EMBL/GenBank/DDBJ whole genome shotgun (WGS) entry which is preliminary data.</text>
</comment>
<dbReference type="GO" id="GO:0005694">
    <property type="term" value="C:chromosome"/>
    <property type="evidence" value="ECO:0007669"/>
    <property type="project" value="UniProtKB-SubCell"/>
</dbReference>
<sequence length="1302" mass="142332">MNMRDLSRDDDFLSHLLVEKLGTGDVPLVVHKMDPSRKVPKTDADDLLEIVRRMVVARGVQLTVIRQAVDDLLTLNGVKYYLKSSNYDQKQINAFATHASRYFELYLPNGSIEISHTSRYSHRTGKSELCILATRPLAPGTVVSELKGSMADLTEEEDKELKRTGERHAPGVGIRRDFSVIHSRQLKKNHLFLGPARFVNHDCDHNVELFREGRYITFRVLRPIAVGEELTAHYGPGYFGKKNRHCLCATCEKNGRGGYAPQGSEEDLSDTASGSEHDGPGDESSSQADDSTDESDAETINCNERRTRRGVYAVMPEAAAIELEKEADVEAASDLTSLPTSQSSVPSPPVVDHGLMTPEPEGESRGRALFKGKTRETLSAPVAPVPRKASESISSATTRFRSVISTRAQKAREASLEASSSTATSRAPSKTVTGRSVSAARQLITPPLTNDSAATSVRSSSRLRGAGDTLSSLTESSRRSTPVKDKKGKGRATTTSVSDVRDMGSHEPEARHLRPRVSAPIFDSTLSKKKLVDAPRGLDGKPLPMCSTCGNVLPVIAVDSEIVWGLSVGRTGKRGRPKKDVATDCPRCLRHFAIYGRKWPERVPGDGRTFIPIQPMFSTQAKKITASALAAVNRKLASTTAHNQKRHVEHEEDSRPAKKQKPAFMTRRPAMAQQAKQTVQEMRALKEKMDGRRSGRTRVPSLKLREREPHVPPTRVSPRRYPPSTSSLSAAPDSPDRPLALPASPTTPTGITPVSPKNITPKSLAVAAQPRDANGRFGKKASTNGRFVRKQFSVRKRFLGHTMNPRPTALKSVITTVVEDGADEDEDDEDDDENDPSSDLLAEGVEHVEFGEEALEDVVLKRSSDSSDLDESPRKRIRLSDSDASDTSPTFAPRFVMGRGSLLRPNPISFARRKWAVDDDETLGTRLSKKASSDIQQLAPAAVITTRTDSEPEEAEPQAGLDAPTRLTTVAVRTAKLTFKPSPMNFAKRRWAPSGTAEEPTSRQSSLRRDTKPSDLADSQDDEIPLQRSGSISKSFTESLKYPCEDDSDDYYTTDDEDYYSSEESDGPHPSALASTQPDARPPSLYRAPYLNYGNSESETHGYPVTRARSPIYRPASFHISRPTTPHFGRNSPVSPLTSPESTREVRPQLSRIPTPEPVGEATSDSSERLVERLLGVGSNASTSTESSATPPTPPTAVSGVLETSPGAAWKRTVLIPTDPRTDRILNLPTNVSFPIPSTDYAYDSRRQLASNARPSFNRLAAVVAMPARPYMPSPTILAPIARSPVKLTYAGWDTSSDTDSP</sequence>
<feature type="region of interest" description="Disordered" evidence="9">
    <location>
        <begin position="822"/>
        <end position="842"/>
    </location>
</feature>
<feature type="region of interest" description="Disordered" evidence="9">
    <location>
        <begin position="981"/>
        <end position="1167"/>
    </location>
</feature>
<gene>
    <name evidence="11" type="ORF">PsYK624_106310</name>
</gene>
<keyword evidence="12" id="KW-1185">Reference proteome</keyword>
<feature type="compositionally biased region" description="Polar residues" evidence="9">
    <location>
        <begin position="1132"/>
        <end position="1141"/>
    </location>
</feature>
<feature type="compositionally biased region" description="Basic and acidic residues" evidence="9">
    <location>
        <begin position="646"/>
        <end position="656"/>
    </location>
</feature>
<feature type="region of interest" description="Disordered" evidence="9">
    <location>
        <begin position="637"/>
        <end position="760"/>
    </location>
</feature>
<feature type="domain" description="SET" evidence="10">
    <location>
        <begin position="110"/>
        <end position="235"/>
    </location>
</feature>
<dbReference type="Gene3D" id="2.170.270.10">
    <property type="entry name" value="SET domain"/>
    <property type="match status" value="1"/>
</dbReference>
<feature type="region of interest" description="Disordered" evidence="9">
    <location>
        <begin position="926"/>
        <end position="964"/>
    </location>
</feature>
<dbReference type="EMBL" id="BPQB01000040">
    <property type="protein sequence ID" value="GJE94461.1"/>
    <property type="molecule type" value="Genomic_DNA"/>
</dbReference>
<dbReference type="PANTHER" id="PTHR12977:SF4">
    <property type="entry name" value="HISTONE-LYSINE N-METHYLTRANSFERASE KMT5B"/>
    <property type="match status" value="1"/>
</dbReference>
<evidence type="ECO:0000256" key="9">
    <source>
        <dbReference type="SAM" id="MobiDB-lite"/>
    </source>
</evidence>
<evidence type="ECO:0000256" key="5">
    <source>
        <dbReference type="ARBA" id="ARBA00022679"/>
    </source>
</evidence>
<feature type="compositionally biased region" description="Polar residues" evidence="9">
    <location>
        <begin position="447"/>
        <end position="462"/>
    </location>
</feature>
<dbReference type="GO" id="GO:0032259">
    <property type="term" value="P:methylation"/>
    <property type="evidence" value="ECO:0007669"/>
    <property type="project" value="UniProtKB-KW"/>
</dbReference>
<feature type="compositionally biased region" description="Acidic residues" evidence="9">
    <location>
        <begin position="1045"/>
        <end position="1065"/>
    </location>
</feature>
<evidence type="ECO:0000256" key="3">
    <source>
        <dbReference type="ARBA" id="ARBA00022454"/>
    </source>
</evidence>
<organism evidence="11 12">
    <name type="scientific">Phanerochaete sordida</name>
    <dbReference type="NCBI Taxonomy" id="48140"/>
    <lineage>
        <taxon>Eukaryota</taxon>
        <taxon>Fungi</taxon>
        <taxon>Dikarya</taxon>
        <taxon>Basidiomycota</taxon>
        <taxon>Agaricomycotina</taxon>
        <taxon>Agaricomycetes</taxon>
        <taxon>Polyporales</taxon>
        <taxon>Phanerochaetaceae</taxon>
        <taxon>Phanerochaete</taxon>
    </lineage>
</organism>
<keyword evidence="7" id="KW-0156">Chromatin regulator</keyword>
<keyword evidence="8" id="KW-0539">Nucleus</keyword>
<dbReference type="InterPro" id="IPR041938">
    <property type="entry name" value="Hist-Lys_N-MTase_N"/>
</dbReference>
<name>A0A9P3GGD8_9APHY</name>
<dbReference type="CDD" id="cd10524">
    <property type="entry name" value="SET_Suv4-20-like"/>
    <property type="match status" value="1"/>
</dbReference>
<feature type="compositionally biased region" description="Polar residues" evidence="9">
    <location>
        <begin position="1028"/>
        <end position="1038"/>
    </location>
</feature>
<dbReference type="SMART" id="SM00317">
    <property type="entry name" value="SET"/>
    <property type="match status" value="1"/>
</dbReference>
<dbReference type="Proteomes" id="UP000703269">
    <property type="component" value="Unassembled WGS sequence"/>
</dbReference>
<evidence type="ECO:0000313" key="11">
    <source>
        <dbReference type="EMBL" id="GJE94461.1"/>
    </source>
</evidence>
<keyword evidence="5" id="KW-0808">Transferase</keyword>
<feature type="compositionally biased region" description="Basic and acidic residues" evidence="9">
    <location>
        <begin position="476"/>
        <end position="485"/>
    </location>
</feature>
<proteinExistence type="predicted"/>
<dbReference type="PANTHER" id="PTHR12977">
    <property type="entry name" value="SUPPRESSOR OF VARIEGATION 4-20-RELATED"/>
    <property type="match status" value="1"/>
</dbReference>
<dbReference type="InterPro" id="IPR001214">
    <property type="entry name" value="SET_dom"/>
</dbReference>
<feature type="compositionally biased region" description="Basic and acidic residues" evidence="9">
    <location>
        <begin position="683"/>
        <end position="693"/>
    </location>
</feature>
<feature type="compositionally biased region" description="Low complexity" evidence="9">
    <location>
        <begin position="416"/>
        <end position="427"/>
    </location>
</feature>
<dbReference type="GO" id="GO:0042799">
    <property type="term" value="F:histone H4K20 methyltransferase activity"/>
    <property type="evidence" value="ECO:0007669"/>
    <property type="project" value="UniProtKB-ARBA"/>
</dbReference>
<dbReference type="PROSITE" id="PS50280">
    <property type="entry name" value="SET"/>
    <property type="match status" value="1"/>
</dbReference>
<dbReference type="Pfam" id="PF00856">
    <property type="entry name" value="SET"/>
    <property type="match status" value="1"/>
</dbReference>
<feature type="region of interest" description="Disordered" evidence="9">
    <location>
        <begin position="411"/>
        <end position="511"/>
    </location>
</feature>
<feature type="region of interest" description="Disordered" evidence="9">
    <location>
        <begin position="332"/>
        <end position="365"/>
    </location>
</feature>
<feature type="compositionally biased region" description="Low complexity" evidence="9">
    <location>
        <begin position="1181"/>
        <end position="1190"/>
    </location>
</feature>
<dbReference type="InterPro" id="IPR046341">
    <property type="entry name" value="SET_dom_sf"/>
</dbReference>
<keyword evidence="6" id="KW-0949">S-adenosyl-L-methionine</keyword>
<evidence type="ECO:0000256" key="8">
    <source>
        <dbReference type="ARBA" id="ARBA00023242"/>
    </source>
</evidence>
<feature type="region of interest" description="Disordered" evidence="9">
    <location>
        <begin position="257"/>
        <end position="304"/>
    </location>
</feature>
<evidence type="ECO:0000256" key="4">
    <source>
        <dbReference type="ARBA" id="ARBA00022603"/>
    </source>
</evidence>